<dbReference type="Proteomes" id="UP001189624">
    <property type="component" value="Chromosome 6"/>
</dbReference>
<dbReference type="AlphaFoldDB" id="A0AA86SZX8"/>
<dbReference type="CDD" id="cd20544">
    <property type="entry name" value="CYCLIN_AtCycD-like_rpt2"/>
    <property type="match status" value="1"/>
</dbReference>
<comment type="similarity">
    <text evidence="1">Belongs to the cyclin family. Cyclin D subfamily.</text>
</comment>
<evidence type="ECO:0000256" key="4">
    <source>
        <dbReference type="ARBA" id="ARBA00023127"/>
    </source>
</evidence>
<dbReference type="InterPro" id="IPR006671">
    <property type="entry name" value="Cyclin_N"/>
</dbReference>
<reference evidence="10" key="1">
    <citation type="submission" date="2023-10" db="EMBL/GenBank/DDBJ databases">
        <authorList>
            <person name="Domelevo Entfellner J.-B."/>
        </authorList>
    </citation>
    <scope>NUCLEOTIDE SEQUENCE</scope>
</reference>
<evidence type="ECO:0000256" key="7">
    <source>
        <dbReference type="RuleBase" id="RU000383"/>
    </source>
</evidence>
<evidence type="ECO:0000313" key="10">
    <source>
        <dbReference type="EMBL" id="CAJ1961512.1"/>
    </source>
</evidence>
<accession>A0AA86SZX8</accession>
<keyword evidence="5" id="KW-0131">Cell cycle</keyword>
<organism evidence="10 11">
    <name type="scientific">Sphenostylis stenocarpa</name>
    <dbReference type="NCBI Taxonomy" id="92480"/>
    <lineage>
        <taxon>Eukaryota</taxon>
        <taxon>Viridiplantae</taxon>
        <taxon>Streptophyta</taxon>
        <taxon>Embryophyta</taxon>
        <taxon>Tracheophyta</taxon>
        <taxon>Spermatophyta</taxon>
        <taxon>Magnoliopsida</taxon>
        <taxon>eudicotyledons</taxon>
        <taxon>Gunneridae</taxon>
        <taxon>Pentapetalae</taxon>
        <taxon>rosids</taxon>
        <taxon>fabids</taxon>
        <taxon>Fabales</taxon>
        <taxon>Fabaceae</taxon>
        <taxon>Papilionoideae</taxon>
        <taxon>50 kb inversion clade</taxon>
        <taxon>NPAAA clade</taxon>
        <taxon>indigoferoid/millettioid clade</taxon>
        <taxon>Phaseoleae</taxon>
        <taxon>Sphenostylis</taxon>
    </lineage>
</organism>
<dbReference type="Gene3D" id="1.10.472.10">
    <property type="entry name" value="Cyclin-like"/>
    <property type="match status" value="2"/>
</dbReference>
<dbReference type="SMART" id="SM00385">
    <property type="entry name" value="CYCLIN"/>
    <property type="match status" value="1"/>
</dbReference>
<evidence type="ECO:0000313" key="11">
    <source>
        <dbReference type="Proteomes" id="UP001189624"/>
    </source>
</evidence>
<dbReference type="SMART" id="SM01332">
    <property type="entry name" value="Cyclin_C"/>
    <property type="match status" value="1"/>
</dbReference>
<evidence type="ECO:0000256" key="5">
    <source>
        <dbReference type="ARBA" id="ARBA00023306"/>
    </source>
</evidence>
<dbReference type="EMBL" id="OY731403">
    <property type="protein sequence ID" value="CAJ1961512.1"/>
    <property type="molecule type" value="Genomic_DNA"/>
</dbReference>
<proteinExistence type="inferred from homology"/>
<keyword evidence="4 7" id="KW-0195">Cyclin</keyword>
<dbReference type="SUPFAM" id="SSF47954">
    <property type="entry name" value="Cyclin-like"/>
    <property type="match status" value="2"/>
</dbReference>
<evidence type="ECO:0000259" key="9">
    <source>
        <dbReference type="SMART" id="SM01332"/>
    </source>
</evidence>
<gene>
    <name evidence="10" type="ORF">AYBTSS11_LOCUS18766</name>
</gene>
<dbReference type="PANTHER" id="PTHR10177">
    <property type="entry name" value="CYCLINS"/>
    <property type="match status" value="1"/>
</dbReference>
<evidence type="ECO:0000259" key="8">
    <source>
        <dbReference type="SMART" id="SM00385"/>
    </source>
</evidence>
<dbReference type="InterPro" id="IPR036915">
    <property type="entry name" value="Cyclin-like_sf"/>
</dbReference>
<name>A0AA86SZX8_9FABA</name>
<sequence>MSLKTRMAKTLQQIIPNPDHDREPVKGNKVKRVNAYHNCLYHGLVTRSSRGPLTLDGDEFFSNGDTPNVNQNVVIKQGKMEFDLEDPLVSLGEEKICNVSELFASESDHMPSPKYLSLTHFHVFCCEAVSLILQVQLSCKLDPFVAYLAINYMHRFMSTQEISQGKKWYLRLVVVSCLSLASKMKNTTLSFLEMQKEDCNFKAQSIQKMELLILGALKWRMRSITPFSFLHFFISSAEIEDQSLKQALKERASVVIFNAQNAQTLKCISLMAADIKLFKYKPSTIAAAALIFASHELFPQQYSILRASIMASEYLHEETLFKCFDLMQEIMRMVAKELKTDTSFLIAETPVSVLERNTKRQRI</sequence>
<evidence type="ECO:0000256" key="1">
    <source>
        <dbReference type="ARBA" id="ARBA00009065"/>
    </source>
</evidence>
<dbReference type="InterPro" id="IPR004367">
    <property type="entry name" value="Cyclin_C-dom"/>
</dbReference>
<dbReference type="Gramene" id="rna-AYBTSS11_LOCUS18766">
    <property type="protein sequence ID" value="CAJ1961512.1"/>
    <property type="gene ID" value="gene-AYBTSS11_LOCUS18766"/>
</dbReference>
<dbReference type="FunFam" id="1.10.472.10:FF:000060">
    <property type="entry name" value="D6-type cyclin"/>
    <property type="match status" value="1"/>
</dbReference>
<evidence type="ECO:0000256" key="2">
    <source>
        <dbReference type="ARBA" id="ARBA00011177"/>
    </source>
</evidence>
<dbReference type="GO" id="GO:0051301">
    <property type="term" value="P:cell division"/>
    <property type="evidence" value="ECO:0007669"/>
    <property type="project" value="UniProtKB-KW"/>
</dbReference>
<keyword evidence="11" id="KW-1185">Reference proteome</keyword>
<comment type="subunit">
    <text evidence="2">Interacts with the CDC2 protein kinase to form a serine/threonine kinase holoenzyme complex also known as maturation promoting factor (MPF). The cyclin subunit imparts substrate specificity to the complex.</text>
</comment>
<dbReference type="InterPro" id="IPR039361">
    <property type="entry name" value="Cyclin"/>
</dbReference>
<dbReference type="InterPro" id="IPR013763">
    <property type="entry name" value="Cyclin-like_dom"/>
</dbReference>
<evidence type="ECO:0000256" key="6">
    <source>
        <dbReference type="ARBA" id="ARBA00032263"/>
    </source>
</evidence>
<protein>
    <recommendedName>
        <fullName evidence="6">B-like cyclin</fullName>
    </recommendedName>
</protein>
<keyword evidence="3" id="KW-0132">Cell division</keyword>
<dbReference type="Pfam" id="PF02984">
    <property type="entry name" value="Cyclin_C"/>
    <property type="match status" value="1"/>
</dbReference>
<evidence type="ECO:0000256" key="3">
    <source>
        <dbReference type="ARBA" id="ARBA00022618"/>
    </source>
</evidence>
<feature type="domain" description="Cyclin C-terminal" evidence="9">
    <location>
        <begin position="224"/>
        <end position="352"/>
    </location>
</feature>
<feature type="domain" description="Cyclin-like" evidence="8">
    <location>
        <begin position="130"/>
        <end position="215"/>
    </location>
</feature>
<dbReference type="Pfam" id="PF00134">
    <property type="entry name" value="Cyclin_N"/>
    <property type="match status" value="1"/>
</dbReference>